<proteinExistence type="predicted"/>
<feature type="compositionally biased region" description="Basic residues" evidence="1">
    <location>
        <begin position="91"/>
        <end position="105"/>
    </location>
</feature>
<dbReference type="EMBL" id="CAGI01000145">
    <property type="protein sequence ID" value="CCF49516.1"/>
    <property type="molecule type" value="Genomic_DNA"/>
</dbReference>
<reference evidence="2 3" key="1">
    <citation type="journal article" date="2012" name="Plant Cell">
        <title>Genome comparison of barley and maize smut fungi reveals targeted loss of RNA silencing components and species-specific presence of transposable elements.</title>
        <authorList>
            <person name="Laurie J.D."/>
            <person name="Ali S."/>
            <person name="Linning R."/>
            <person name="Mannhaupt G."/>
            <person name="Wong P."/>
            <person name="Gueldener U."/>
            <person name="Muensterkoetter M."/>
            <person name="Moore R."/>
            <person name="Kahmann R."/>
            <person name="Bakkeren G."/>
            <person name="Schirawski J."/>
        </authorList>
    </citation>
    <scope>NUCLEOTIDE SEQUENCE [LARGE SCALE GENOMIC DNA]</scope>
    <source>
        <strain evidence="3">Uh4875-4</strain>
    </source>
</reference>
<organism evidence="2 3">
    <name type="scientific">Ustilago hordei</name>
    <name type="common">Barley covered smut fungus</name>
    <dbReference type="NCBI Taxonomy" id="120017"/>
    <lineage>
        <taxon>Eukaryota</taxon>
        <taxon>Fungi</taxon>
        <taxon>Dikarya</taxon>
        <taxon>Basidiomycota</taxon>
        <taxon>Ustilaginomycotina</taxon>
        <taxon>Ustilaginomycetes</taxon>
        <taxon>Ustilaginales</taxon>
        <taxon>Ustilaginaceae</taxon>
        <taxon>Ustilago</taxon>
    </lineage>
</organism>
<evidence type="ECO:0000256" key="1">
    <source>
        <dbReference type="SAM" id="MobiDB-lite"/>
    </source>
</evidence>
<dbReference type="HOGENOM" id="CLU_2051405_0_0_1"/>
<evidence type="ECO:0000313" key="3">
    <source>
        <dbReference type="Proteomes" id="UP000006174"/>
    </source>
</evidence>
<dbReference type="Proteomes" id="UP000006174">
    <property type="component" value="Unassembled WGS sequence"/>
</dbReference>
<feature type="region of interest" description="Disordered" evidence="1">
    <location>
        <begin position="51"/>
        <end position="120"/>
    </location>
</feature>
<name>I2FRH3_USTHO</name>
<accession>I2FRH3</accession>
<evidence type="ECO:0000313" key="2">
    <source>
        <dbReference type="EMBL" id="CCF49516.1"/>
    </source>
</evidence>
<sequence length="120" mass="12986">MWKRTAGSSSNLSHFRTSHHLNHSTLVETRHRAGRMLVGVWESTFGSFDNSYAGGEKMNGGKHRARGNKEAPHFPPTPIEVGGAVSFSQRCRQKGKGKGKSKGKSKGGERGRVAVRAAQG</sequence>
<dbReference type="AlphaFoldDB" id="I2FRH3"/>
<keyword evidence="3" id="KW-1185">Reference proteome</keyword>
<comment type="caution">
    <text evidence="2">The sequence shown here is derived from an EMBL/GenBank/DDBJ whole genome shotgun (WGS) entry which is preliminary data.</text>
</comment>
<gene>
    <name evidence="2" type="ORF">UHOR_13763</name>
</gene>
<protein>
    <submittedName>
        <fullName evidence="2">Uncharacterized protein</fullName>
    </submittedName>
</protein>